<organism evidence="5 6">
    <name type="scientific">[Candida] railenensis</name>
    <dbReference type="NCBI Taxonomy" id="45579"/>
    <lineage>
        <taxon>Eukaryota</taxon>
        <taxon>Fungi</taxon>
        <taxon>Dikarya</taxon>
        <taxon>Ascomycota</taxon>
        <taxon>Saccharomycotina</taxon>
        <taxon>Pichiomycetes</taxon>
        <taxon>Debaryomycetaceae</taxon>
        <taxon>Kurtzmaniella</taxon>
    </lineage>
</organism>
<comment type="caution">
    <text evidence="5">The sequence shown here is derived from an EMBL/GenBank/DDBJ whole genome shotgun (WGS) entry which is preliminary data.</text>
</comment>
<feature type="signal peptide" evidence="3">
    <location>
        <begin position="1"/>
        <end position="15"/>
    </location>
</feature>
<dbReference type="CDD" id="cd22191">
    <property type="entry name" value="DPBB_RlpA_EXP_N-like"/>
    <property type="match status" value="1"/>
</dbReference>
<dbReference type="InterPro" id="IPR036908">
    <property type="entry name" value="RlpA-like_sf"/>
</dbReference>
<feature type="domain" description="RlpA-like protein double-psi beta-barrel" evidence="4">
    <location>
        <begin position="159"/>
        <end position="209"/>
    </location>
</feature>
<protein>
    <submittedName>
        <fullName evidence="5">Allergen Asp f 7</fullName>
    </submittedName>
</protein>
<evidence type="ECO:0000256" key="2">
    <source>
        <dbReference type="SAM" id="MobiDB-lite"/>
    </source>
</evidence>
<name>A0A9P0W048_9ASCO</name>
<reference evidence="5" key="1">
    <citation type="submission" date="2022-03" db="EMBL/GenBank/DDBJ databases">
        <authorList>
            <person name="Legras J.-L."/>
            <person name="Devillers H."/>
            <person name="Grondin C."/>
        </authorList>
    </citation>
    <scope>NUCLEOTIDE SEQUENCE</scope>
    <source>
        <strain evidence="5">CLIB 1423</strain>
    </source>
</reference>
<proteinExistence type="predicted"/>
<dbReference type="EMBL" id="CAKXYY010000017">
    <property type="protein sequence ID" value="CAH2354615.1"/>
    <property type="molecule type" value="Genomic_DNA"/>
</dbReference>
<feature type="compositionally biased region" description="Low complexity" evidence="2">
    <location>
        <begin position="62"/>
        <end position="110"/>
    </location>
</feature>
<sequence length="213" mass="22018">MKLSFVLALAGVAMASPVPAIKVVWVTAYETVVETVVGGATTVVPVADKAAAPTTTSSLEQASTTSLPSTTSTTTPIAETTPETTAAVSPTTSSSSSSSASESAPTSSSSRFSGEGTYYDVGLGACGNTNTDSDYIVAISHILYTPEIVNGNSNNNPLCGKKIRAYYGDNSVDVTVVDQCMGCAEHDLDLSPTAFSQIADKDLGRIDITWEWL</sequence>
<gene>
    <name evidence="5" type="ORF">CLIB1423_17S03114</name>
</gene>
<dbReference type="Gene3D" id="2.40.40.10">
    <property type="entry name" value="RlpA-like domain"/>
    <property type="match status" value="1"/>
</dbReference>
<dbReference type="AlphaFoldDB" id="A0A9P0W048"/>
<evidence type="ECO:0000259" key="4">
    <source>
        <dbReference type="Pfam" id="PF03330"/>
    </source>
</evidence>
<evidence type="ECO:0000313" key="6">
    <source>
        <dbReference type="Proteomes" id="UP000837801"/>
    </source>
</evidence>
<dbReference type="SUPFAM" id="SSF50685">
    <property type="entry name" value="Barwin-like endoglucanases"/>
    <property type="match status" value="1"/>
</dbReference>
<dbReference type="OrthoDB" id="623670at2759"/>
<dbReference type="Proteomes" id="UP000837801">
    <property type="component" value="Unassembled WGS sequence"/>
</dbReference>
<dbReference type="InterPro" id="IPR009009">
    <property type="entry name" value="RlpA-like_DPBB"/>
</dbReference>
<feature type="chain" id="PRO_5040346693" evidence="3">
    <location>
        <begin position="16"/>
        <end position="213"/>
    </location>
</feature>
<keyword evidence="6" id="KW-1185">Reference proteome</keyword>
<dbReference type="Pfam" id="PF03330">
    <property type="entry name" value="DPBB_1"/>
    <property type="match status" value="1"/>
</dbReference>
<evidence type="ECO:0000256" key="1">
    <source>
        <dbReference type="ARBA" id="ARBA00022729"/>
    </source>
</evidence>
<evidence type="ECO:0000313" key="5">
    <source>
        <dbReference type="EMBL" id="CAH2354615.1"/>
    </source>
</evidence>
<dbReference type="PANTHER" id="PTHR31836">
    <property type="match status" value="1"/>
</dbReference>
<dbReference type="PANTHER" id="PTHR31836:SF28">
    <property type="entry name" value="SRCR DOMAIN-CONTAINING PROTEIN-RELATED"/>
    <property type="match status" value="1"/>
</dbReference>
<evidence type="ECO:0000256" key="3">
    <source>
        <dbReference type="SAM" id="SignalP"/>
    </source>
</evidence>
<keyword evidence="1 3" id="KW-0732">Signal</keyword>
<feature type="region of interest" description="Disordered" evidence="2">
    <location>
        <begin position="52"/>
        <end position="112"/>
    </location>
</feature>
<dbReference type="InterPro" id="IPR051477">
    <property type="entry name" value="Expansin_CellWall"/>
</dbReference>
<accession>A0A9P0W048</accession>